<dbReference type="EMBL" id="JABMCI010000070">
    <property type="protein sequence ID" value="NUU19243.1"/>
    <property type="molecule type" value="Genomic_DNA"/>
</dbReference>
<gene>
    <name evidence="1" type="ORF">HP550_18495</name>
</gene>
<evidence type="ECO:0000313" key="2">
    <source>
        <dbReference type="Proteomes" id="UP000565724"/>
    </source>
</evidence>
<comment type="caution">
    <text evidence="1">The sequence shown here is derived from an EMBL/GenBank/DDBJ whole genome shotgun (WGS) entry which is preliminary data.</text>
</comment>
<dbReference type="RefSeq" id="WP_175349143.1">
    <property type="nucleotide sequence ID" value="NZ_JABMCI010000070.1"/>
</dbReference>
<proteinExistence type="predicted"/>
<name>A0A7Y6A3T3_9CELL</name>
<dbReference type="AlphaFoldDB" id="A0A7Y6A3T3"/>
<accession>A0A7Y6A3T3</accession>
<organism evidence="1 2">
    <name type="scientific">Cellulomonas humilata</name>
    <dbReference type="NCBI Taxonomy" id="144055"/>
    <lineage>
        <taxon>Bacteria</taxon>
        <taxon>Bacillati</taxon>
        <taxon>Actinomycetota</taxon>
        <taxon>Actinomycetes</taxon>
        <taxon>Micrococcales</taxon>
        <taxon>Cellulomonadaceae</taxon>
        <taxon>Cellulomonas</taxon>
    </lineage>
</organism>
<evidence type="ECO:0000313" key="1">
    <source>
        <dbReference type="EMBL" id="NUU19243.1"/>
    </source>
</evidence>
<keyword evidence="2" id="KW-1185">Reference proteome</keyword>
<reference evidence="1 2" key="1">
    <citation type="submission" date="2020-05" db="EMBL/GenBank/DDBJ databases">
        <title>Genome Sequencing of Type Strains.</title>
        <authorList>
            <person name="Lemaire J.F."/>
            <person name="Inderbitzin P."/>
            <person name="Gregorio O.A."/>
            <person name="Collins S.B."/>
            <person name="Wespe N."/>
            <person name="Knight-Connoni V."/>
        </authorList>
    </citation>
    <scope>NUCLEOTIDE SEQUENCE [LARGE SCALE GENOMIC DNA]</scope>
    <source>
        <strain evidence="1 2">ATCC 25174</strain>
    </source>
</reference>
<dbReference type="Proteomes" id="UP000565724">
    <property type="component" value="Unassembled WGS sequence"/>
</dbReference>
<protein>
    <submittedName>
        <fullName evidence="1">Uncharacterized protein</fullName>
    </submittedName>
</protein>
<sequence>MVALTYDVRTVRIPVPRLALRTRAPRRTPRPRVVLEPWQRAEREAAERRHDAHRSAALALHR</sequence>